<keyword evidence="8" id="KW-0325">Glycoprotein</keyword>
<dbReference type="PANTHER" id="PTHR16631:SF17">
    <property type="entry name" value="GLUCAN ENDO-1,3-BETA-GLUCOSIDASE BTGC"/>
    <property type="match status" value="1"/>
</dbReference>
<keyword evidence="5" id="KW-1003">Cell membrane</keyword>
<evidence type="ECO:0000256" key="12">
    <source>
        <dbReference type="ARBA" id="ARBA00037649"/>
    </source>
</evidence>
<protein>
    <recommendedName>
        <fullName evidence="4">glucan endo-1,3-beta-D-glucosidase</fullName>
        <ecNumber evidence="4">3.2.1.39</ecNumber>
    </recommendedName>
    <alternativeName>
        <fullName evidence="14">Endo-1,3-beta-glucanase btgC</fullName>
    </alternativeName>
    <alternativeName>
        <fullName evidence="13">Laminarinase btgC</fullName>
    </alternativeName>
</protein>
<feature type="signal peptide" evidence="16">
    <location>
        <begin position="1"/>
        <end position="23"/>
    </location>
</feature>
<comment type="subcellular location">
    <subcellularLocation>
        <location evidence="2">Cell membrane</location>
        <topology evidence="2">Single-pass type II membrane protein</topology>
    </subcellularLocation>
</comment>
<dbReference type="GO" id="GO:0071555">
    <property type="term" value="P:cell wall organization"/>
    <property type="evidence" value="ECO:0007669"/>
    <property type="project" value="UniProtKB-KW"/>
</dbReference>
<evidence type="ECO:0000256" key="2">
    <source>
        <dbReference type="ARBA" id="ARBA00004401"/>
    </source>
</evidence>
<evidence type="ECO:0000256" key="5">
    <source>
        <dbReference type="ARBA" id="ARBA00022475"/>
    </source>
</evidence>
<keyword evidence="9" id="KW-0119">Carbohydrate metabolism</keyword>
<organism evidence="17 18">
    <name type="scientific">Cronartium quercuum f. sp. fusiforme G11</name>
    <dbReference type="NCBI Taxonomy" id="708437"/>
    <lineage>
        <taxon>Eukaryota</taxon>
        <taxon>Fungi</taxon>
        <taxon>Dikarya</taxon>
        <taxon>Basidiomycota</taxon>
        <taxon>Pucciniomycotina</taxon>
        <taxon>Pucciniomycetes</taxon>
        <taxon>Pucciniales</taxon>
        <taxon>Coleosporiaceae</taxon>
        <taxon>Cronartium</taxon>
    </lineage>
</organism>
<dbReference type="SUPFAM" id="SSF51445">
    <property type="entry name" value="(Trans)glycosidases"/>
    <property type="match status" value="1"/>
</dbReference>
<evidence type="ECO:0000256" key="9">
    <source>
        <dbReference type="ARBA" id="ARBA00023277"/>
    </source>
</evidence>
<dbReference type="GO" id="GO:0009277">
    <property type="term" value="C:fungal-type cell wall"/>
    <property type="evidence" value="ECO:0007669"/>
    <property type="project" value="TreeGrafter"/>
</dbReference>
<dbReference type="GO" id="GO:0009986">
    <property type="term" value="C:cell surface"/>
    <property type="evidence" value="ECO:0007669"/>
    <property type="project" value="TreeGrafter"/>
</dbReference>
<keyword evidence="7" id="KW-0472">Membrane</keyword>
<comment type="similarity">
    <text evidence="3">Belongs to the glycosyl hydrolase 17 family.</text>
</comment>
<feature type="region of interest" description="Disordered" evidence="15">
    <location>
        <begin position="335"/>
        <end position="359"/>
    </location>
</feature>
<evidence type="ECO:0000313" key="17">
    <source>
        <dbReference type="EMBL" id="KAG0152166.1"/>
    </source>
</evidence>
<keyword evidence="11" id="KW-0624">Polysaccharide degradation</keyword>
<keyword evidence="6" id="KW-0378">Hydrolase</keyword>
<dbReference type="Gene3D" id="3.20.20.80">
    <property type="entry name" value="Glycosidases"/>
    <property type="match status" value="2"/>
</dbReference>
<evidence type="ECO:0000256" key="11">
    <source>
        <dbReference type="ARBA" id="ARBA00023326"/>
    </source>
</evidence>
<evidence type="ECO:0000313" key="18">
    <source>
        <dbReference type="Proteomes" id="UP000886653"/>
    </source>
</evidence>
<evidence type="ECO:0000256" key="13">
    <source>
        <dbReference type="ARBA" id="ARBA00042373"/>
    </source>
</evidence>
<dbReference type="EC" id="3.2.1.39" evidence="4"/>
<dbReference type="GO" id="GO:0042973">
    <property type="term" value="F:glucan endo-1,3-beta-D-glucosidase activity"/>
    <property type="evidence" value="ECO:0007669"/>
    <property type="project" value="UniProtKB-EC"/>
</dbReference>
<reference evidence="17" key="1">
    <citation type="submission" date="2013-11" db="EMBL/GenBank/DDBJ databases">
        <title>Genome sequence of the fusiform rust pathogen reveals effectors for host alternation and coevolution with pine.</title>
        <authorList>
            <consortium name="DOE Joint Genome Institute"/>
            <person name="Smith K."/>
            <person name="Pendleton A."/>
            <person name="Kubisiak T."/>
            <person name="Anderson C."/>
            <person name="Salamov A."/>
            <person name="Aerts A."/>
            <person name="Riley R."/>
            <person name="Clum A."/>
            <person name="Lindquist E."/>
            <person name="Ence D."/>
            <person name="Campbell M."/>
            <person name="Kronenberg Z."/>
            <person name="Feau N."/>
            <person name="Dhillon B."/>
            <person name="Hamelin R."/>
            <person name="Burleigh J."/>
            <person name="Smith J."/>
            <person name="Yandell M."/>
            <person name="Nelson C."/>
            <person name="Grigoriev I."/>
            <person name="Davis J."/>
        </authorList>
    </citation>
    <scope>NUCLEOTIDE SEQUENCE</scope>
    <source>
        <strain evidence="17">G11</strain>
    </source>
</reference>
<evidence type="ECO:0000256" key="8">
    <source>
        <dbReference type="ARBA" id="ARBA00023180"/>
    </source>
</evidence>
<evidence type="ECO:0000256" key="15">
    <source>
        <dbReference type="SAM" id="MobiDB-lite"/>
    </source>
</evidence>
<evidence type="ECO:0000256" key="1">
    <source>
        <dbReference type="ARBA" id="ARBA00000382"/>
    </source>
</evidence>
<dbReference type="EMBL" id="MU167209">
    <property type="protein sequence ID" value="KAG0152166.1"/>
    <property type="molecule type" value="Genomic_DNA"/>
</dbReference>
<dbReference type="GO" id="GO:0005886">
    <property type="term" value="C:plasma membrane"/>
    <property type="evidence" value="ECO:0007669"/>
    <property type="project" value="UniProtKB-SubCell"/>
</dbReference>
<evidence type="ECO:0000256" key="14">
    <source>
        <dbReference type="ARBA" id="ARBA00043078"/>
    </source>
</evidence>
<dbReference type="GO" id="GO:0000272">
    <property type="term" value="P:polysaccharide catabolic process"/>
    <property type="evidence" value="ECO:0007669"/>
    <property type="project" value="UniProtKB-KW"/>
</dbReference>
<evidence type="ECO:0000256" key="6">
    <source>
        <dbReference type="ARBA" id="ARBA00022801"/>
    </source>
</evidence>
<evidence type="ECO:0000256" key="10">
    <source>
        <dbReference type="ARBA" id="ARBA00023316"/>
    </source>
</evidence>
<dbReference type="PANTHER" id="PTHR16631">
    <property type="entry name" value="GLUCAN 1,3-BETA-GLUCOSIDASE"/>
    <property type="match status" value="1"/>
</dbReference>
<keyword evidence="16" id="KW-0732">Signal</keyword>
<dbReference type="Proteomes" id="UP000886653">
    <property type="component" value="Unassembled WGS sequence"/>
</dbReference>
<feature type="chain" id="PRO_5040285377" description="glucan endo-1,3-beta-D-glucosidase" evidence="16">
    <location>
        <begin position="24"/>
        <end position="385"/>
    </location>
</feature>
<comment type="function">
    <text evidence="12">Glucanases play a role in cell expansion during growth, in cell-cell fusion during mating, and in spore release during sporulation. This enzyme may be involved in beta-glucan degradation. Active on laminarin and lichenan.</text>
</comment>
<keyword evidence="18" id="KW-1185">Reference proteome</keyword>
<evidence type="ECO:0000256" key="3">
    <source>
        <dbReference type="ARBA" id="ARBA00008773"/>
    </source>
</evidence>
<evidence type="ECO:0000256" key="16">
    <source>
        <dbReference type="SAM" id="SignalP"/>
    </source>
</evidence>
<dbReference type="OrthoDB" id="68336at2759"/>
<comment type="catalytic activity">
    <reaction evidence="1">
        <text>Hydrolysis of (1-&gt;3)-beta-D-glucosidic linkages in (1-&gt;3)-beta-D-glucans.</text>
        <dbReference type="EC" id="3.2.1.39"/>
    </reaction>
</comment>
<evidence type="ECO:0000256" key="4">
    <source>
        <dbReference type="ARBA" id="ARBA00012780"/>
    </source>
</evidence>
<gene>
    <name evidence="17" type="ORF">CROQUDRAFT_667483</name>
</gene>
<keyword evidence="10" id="KW-0961">Cell wall biogenesis/degradation</keyword>
<comment type="caution">
    <text evidence="17">The sequence shown here is derived from an EMBL/GenBank/DDBJ whole genome shotgun (WGS) entry which is preliminary data.</text>
</comment>
<name>A0A9P6TGW2_9BASI</name>
<dbReference type="InterPro" id="IPR017853">
    <property type="entry name" value="GH"/>
</dbReference>
<dbReference type="InterPro" id="IPR050732">
    <property type="entry name" value="Beta-glucan_modifiers"/>
</dbReference>
<accession>A0A9P6TGW2</accession>
<sequence length="385" mass="40938">MSFSIRPAAVFLACFFYTFLVTAQIPGASRSFYGMAYSPDGALLPDCGASQANVTRDIANMAQLTPRIRLYGSDCNQTALVLQGIKDAGNVDLSVWLGIFIDGNDTVYQRQMDAVVDAIKTYGSEHIAGITVGNEYLLLSYGDSGSPTDAKGVAARTTLLNYIQKTNKTIQALKLNKAIPLGTADAGSAVTKELCAGTDYVMANVHPWFGKVPIEQSAAWTWQFFQDFDVSVCAQAANKPITYIAETGWPSATDNASMATDWPSGPSIANLQMFLDTFICQANKNATNYYKDEAWKKIYGGVEPYWGLFDFNANFKTGLKLPNCTVQSPTNRAVVTSPASATGGSASSSSGSSKSQTGAKSSDASLHSIGLMSSLLVAAAVAALL</sequence>
<evidence type="ECO:0000256" key="7">
    <source>
        <dbReference type="ARBA" id="ARBA00023136"/>
    </source>
</evidence>
<dbReference type="AlphaFoldDB" id="A0A9P6TGW2"/>
<proteinExistence type="inferred from homology"/>
<feature type="compositionally biased region" description="Low complexity" evidence="15">
    <location>
        <begin position="336"/>
        <end position="359"/>
    </location>
</feature>
<dbReference type="GO" id="GO:0005576">
    <property type="term" value="C:extracellular region"/>
    <property type="evidence" value="ECO:0007669"/>
    <property type="project" value="TreeGrafter"/>
</dbReference>